<evidence type="ECO:0000313" key="2">
    <source>
        <dbReference type="Proteomes" id="UP001143910"/>
    </source>
</evidence>
<organism evidence="1 2">
    <name type="scientific">Zarea fungicola</name>
    <dbReference type="NCBI Taxonomy" id="93591"/>
    <lineage>
        <taxon>Eukaryota</taxon>
        <taxon>Fungi</taxon>
        <taxon>Dikarya</taxon>
        <taxon>Ascomycota</taxon>
        <taxon>Pezizomycotina</taxon>
        <taxon>Sordariomycetes</taxon>
        <taxon>Hypocreomycetidae</taxon>
        <taxon>Hypocreales</taxon>
        <taxon>Cordycipitaceae</taxon>
        <taxon>Zarea</taxon>
    </lineage>
</organism>
<keyword evidence="2" id="KW-1185">Reference proteome</keyword>
<sequence length="477" mass="52135">MLPLINLQLGWPSPSLFPTAQLLDGASTILHSQKKASEALIYGPDEGYAPLREHIAQWLSSIYITRGDAISSDRVCISNGASANLANILTKFTEPGYTRRIWMVEPCYFLACPVFTDAGFAGRLRGVPEDEEGLDIDFLRAALHELETEEEHPLQPIMKTDTARYPKLYKHVIYAVPTFANPSGKTMSLQRRLDLVRLAREFDALIVTDDVYDALRWPRDKQDDARSLPPAPPRIVDIDCMLSGGTQTSGFGNSVSNGSFSKIIAPGVRTGWAEAAPAFVEALSKVGATVSGGCPSHMSATFIYEMLVSGKLKAHIDETLIPTYRARYHALLRAVETHLVPLGFGMSSGKPYDSNAVTSSLSCVKNGHDRDLEDKNGHATPVSKLVSGGYFTYITIPTSLAVSVDELAALALTKYNLKFAFGAMMTVEGDNSSKQRAAHSYGNGIRLCWAWHTNEELEEGVRRLAGLVMEVNAGQYS</sequence>
<comment type="caution">
    <text evidence="1">The sequence shown here is derived from an EMBL/GenBank/DDBJ whole genome shotgun (WGS) entry which is preliminary data.</text>
</comment>
<dbReference type="Proteomes" id="UP001143910">
    <property type="component" value="Unassembled WGS sequence"/>
</dbReference>
<evidence type="ECO:0000313" key="1">
    <source>
        <dbReference type="EMBL" id="KAJ2983793.1"/>
    </source>
</evidence>
<dbReference type="EMBL" id="JANJQO010000016">
    <property type="protein sequence ID" value="KAJ2983793.1"/>
    <property type="molecule type" value="Genomic_DNA"/>
</dbReference>
<proteinExistence type="predicted"/>
<accession>A0ACC1NZS2</accession>
<reference evidence="1" key="1">
    <citation type="submission" date="2022-08" db="EMBL/GenBank/DDBJ databases">
        <title>Genome Sequence of Lecanicillium fungicola.</title>
        <authorList>
            <person name="Buettner E."/>
        </authorList>
    </citation>
    <scope>NUCLEOTIDE SEQUENCE</scope>
    <source>
        <strain evidence="1">Babe33</strain>
    </source>
</reference>
<gene>
    <name evidence="1" type="ORF">NQ176_g430</name>
</gene>
<protein>
    <submittedName>
        <fullName evidence="1">Uncharacterized protein</fullName>
    </submittedName>
</protein>
<name>A0ACC1NZS2_9HYPO</name>